<proteinExistence type="predicted"/>
<accession>A0A382IER6</accession>
<dbReference type="Pfam" id="PF07230">
    <property type="entry name" value="Portal_T4"/>
    <property type="match status" value="1"/>
</dbReference>
<dbReference type="AlphaFoldDB" id="A0A382IER6"/>
<feature type="non-terminal residue" evidence="1">
    <location>
        <position position="446"/>
    </location>
</feature>
<sequence>KIEKKIGSNVVDKGSKSFVAPNLDDGSTVIDGGGINAFSVNFDTAFKTQQELIAKYRQCARQPEAESAIDDIVNEAIVLDPYKDPVVIYLDKLDTIDVPKNIKDMIAEEFDVISKKLEFNRSGPELFRRWYEDGAIHFHIIFDNDNVKKGIKELRYIDSTNIKKIKEIIKEKDKDGIEVVTGVEEYWIYTKESKGITQTLKVALEAVATADSGLYDKDKEVILSYLHKAMKPINQLRMLEDSMVIYRITRAPERRVFYIDVGNLPKSKAEQYLRNIMNKFKNKMVYDASTGTVANGKDTMSMMEDFWLPRKEGGRGTEVETLPGGQNLGDMDDVQYFQKKVYQALHVPASRMDTESSWSISRSGEITRDEIKFTKYVTKLRKRFSDLLYSLLRTQLLAKGIIDKGEWNVYQENINFIFEDDGYFTELKKLEMMTSRIEMLDTISSG</sequence>
<dbReference type="InterPro" id="IPR010823">
    <property type="entry name" value="Portal_Gp20"/>
</dbReference>
<dbReference type="EMBL" id="UINC01066757">
    <property type="protein sequence ID" value="SVB97782.1"/>
    <property type="molecule type" value="Genomic_DNA"/>
</dbReference>
<protein>
    <recommendedName>
        <fullName evidence="2">Portal protein</fullName>
    </recommendedName>
</protein>
<name>A0A382IER6_9ZZZZ</name>
<evidence type="ECO:0008006" key="2">
    <source>
        <dbReference type="Google" id="ProtNLM"/>
    </source>
</evidence>
<reference evidence="1" key="1">
    <citation type="submission" date="2018-05" db="EMBL/GenBank/DDBJ databases">
        <authorList>
            <person name="Lanie J.A."/>
            <person name="Ng W.-L."/>
            <person name="Kazmierczak K.M."/>
            <person name="Andrzejewski T.M."/>
            <person name="Davidsen T.M."/>
            <person name="Wayne K.J."/>
            <person name="Tettelin H."/>
            <person name="Glass J.I."/>
            <person name="Rusch D."/>
            <person name="Podicherti R."/>
            <person name="Tsui H.-C.T."/>
            <person name="Winkler M.E."/>
        </authorList>
    </citation>
    <scope>NUCLEOTIDE SEQUENCE</scope>
</reference>
<evidence type="ECO:0000313" key="1">
    <source>
        <dbReference type="EMBL" id="SVB97782.1"/>
    </source>
</evidence>
<organism evidence="1">
    <name type="scientific">marine metagenome</name>
    <dbReference type="NCBI Taxonomy" id="408172"/>
    <lineage>
        <taxon>unclassified sequences</taxon>
        <taxon>metagenomes</taxon>
        <taxon>ecological metagenomes</taxon>
    </lineage>
</organism>
<gene>
    <name evidence="1" type="ORF">METZ01_LOCUS250636</name>
</gene>
<feature type="non-terminal residue" evidence="1">
    <location>
        <position position="1"/>
    </location>
</feature>